<dbReference type="AlphaFoldDB" id="U2K8S5"/>
<dbReference type="HOGENOM" id="CLU_1863708_0_0_9"/>
<evidence type="ECO:0000313" key="1">
    <source>
        <dbReference type="EMBL" id="ERJ88672.1"/>
    </source>
</evidence>
<dbReference type="EMBL" id="AWVF01000403">
    <property type="protein sequence ID" value="ERJ88672.1"/>
    <property type="molecule type" value="Genomic_DNA"/>
</dbReference>
<comment type="caution">
    <text evidence="1">The sequence shown here is derived from an EMBL/GenBank/DDBJ whole genome shotgun (WGS) entry which is preliminary data.</text>
</comment>
<reference evidence="1 2" key="1">
    <citation type="submission" date="2013-07" db="EMBL/GenBank/DDBJ databases">
        <authorList>
            <person name="Weinstock G."/>
            <person name="Sodergren E."/>
            <person name="Wylie T."/>
            <person name="Fulton L."/>
            <person name="Fulton R."/>
            <person name="Fronick C."/>
            <person name="O'Laughlin M."/>
            <person name="Godfrey J."/>
            <person name="Miner T."/>
            <person name="Herter B."/>
            <person name="Appelbaum E."/>
            <person name="Cordes M."/>
            <person name="Lek S."/>
            <person name="Wollam A."/>
            <person name="Pepin K.H."/>
            <person name="Palsikar V.B."/>
            <person name="Mitreva M."/>
            <person name="Wilson R.K."/>
        </authorList>
    </citation>
    <scope>NUCLEOTIDE SEQUENCE [LARGE SCALE GENOMIC DNA]</scope>
    <source>
        <strain evidence="1 2">ATCC 27760</strain>
    </source>
</reference>
<accession>U2K8S5</accession>
<sequence>MIFLVGVDHAAAAEKYACQKSTQAVVHQIGKTDLPLFRTNVIDLTNAADLCRIGNGIADHGLVAAAGDRPHIGLQFCPEHRTEQHGHQPCEHRTFALQHHLFLGKNAGIQQNAVQTGKLPVAVGDASGDLFPHIIGK</sequence>
<organism evidence="1 2">
    <name type="scientific">Ruminococcus callidus ATCC 27760</name>
    <dbReference type="NCBI Taxonomy" id="411473"/>
    <lineage>
        <taxon>Bacteria</taxon>
        <taxon>Bacillati</taxon>
        <taxon>Bacillota</taxon>
        <taxon>Clostridia</taxon>
        <taxon>Eubacteriales</taxon>
        <taxon>Oscillospiraceae</taxon>
        <taxon>Ruminococcus</taxon>
    </lineage>
</organism>
<name>U2K8S5_9FIRM</name>
<protein>
    <submittedName>
        <fullName evidence="1">Uncharacterized protein</fullName>
    </submittedName>
</protein>
<dbReference type="Proteomes" id="UP000016662">
    <property type="component" value="Unassembled WGS sequence"/>
</dbReference>
<proteinExistence type="predicted"/>
<dbReference type="STRING" id="411473.RUMCAL_03127"/>
<keyword evidence="2" id="KW-1185">Reference proteome</keyword>
<gene>
    <name evidence="1" type="ORF">RUMCAL_03127</name>
</gene>
<evidence type="ECO:0000313" key="2">
    <source>
        <dbReference type="Proteomes" id="UP000016662"/>
    </source>
</evidence>